<evidence type="ECO:0000256" key="2">
    <source>
        <dbReference type="ARBA" id="ARBA00005582"/>
    </source>
</evidence>
<reference evidence="6 7" key="1">
    <citation type="submission" date="2018-08" db="EMBL/GenBank/DDBJ databases">
        <title>Sequencing the genomes of 1000 actinobacteria strains.</title>
        <authorList>
            <person name="Klenk H.-P."/>
        </authorList>
    </citation>
    <scope>NUCLEOTIDE SEQUENCE [LARGE SCALE GENOMIC DNA]</scope>
    <source>
        <strain evidence="6 7">DSM 43927</strain>
    </source>
</reference>
<evidence type="ECO:0000259" key="5">
    <source>
        <dbReference type="PROSITE" id="PS51462"/>
    </source>
</evidence>
<comment type="cofactor">
    <cofactor evidence="1">
        <name>Mg(2+)</name>
        <dbReference type="ChEBI" id="CHEBI:18420"/>
    </cofactor>
</comment>
<dbReference type="InterPro" id="IPR020476">
    <property type="entry name" value="Nudix_hydrolase"/>
</dbReference>
<keyword evidence="3 4" id="KW-0378">Hydrolase</keyword>
<dbReference type="RefSeq" id="WP_116021621.1">
    <property type="nucleotide sequence ID" value="NZ_QTTT01000001.1"/>
</dbReference>
<dbReference type="SUPFAM" id="SSF55811">
    <property type="entry name" value="Nudix"/>
    <property type="match status" value="1"/>
</dbReference>
<dbReference type="PROSITE" id="PS51462">
    <property type="entry name" value="NUDIX"/>
    <property type="match status" value="1"/>
</dbReference>
<sequence>MRVVRCVGAIVRDEAGRLLVIRRGRPPGEGLWSIPGGRVEPGEADAAAVAREVREETGLLVAVGARTGVVDRPGPGDATYEIHDYAATVVGGALRAGDDAADARWVTVAELRALPTSPGLVEALTAWRVLPPGPGPER</sequence>
<dbReference type="InterPro" id="IPR020084">
    <property type="entry name" value="NUDIX_hydrolase_CS"/>
</dbReference>
<dbReference type="OrthoDB" id="9804442at2"/>
<evidence type="ECO:0000256" key="3">
    <source>
        <dbReference type="ARBA" id="ARBA00022801"/>
    </source>
</evidence>
<dbReference type="InterPro" id="IPR000086">
    <property type="entry name" value="NUDIX_hydrolase_dom"/>
</dbReference>
<dbReference type="AlphaFoldDB" id="A0A3D9SJ12"/>
<evidence type="ECO:0000313" key="7">
    <source>
        <dbReference type="Proteomes" id="UP000256661"/>
    </source>
</evidence>
<evidence type="ECO:0000256" key="4">
    <source>
        <dbReference type="RuleBase" id="RU003476"/>
    </source>
</evidence>
<dbReference type="PROSITE" id="PS00893">
    <property type="entry name" value="NUDIX_BOX"/>
    <property type="match status" value="1"/>
</dbReference>
<accession>A0A3D9SJ12</accession>
<evidence type="ECO:0000313" key="6">
    <source>
        <dbReference type="EMBL" id="REE95889.1"/>
    </source>
</evidence>
<dbReference type="GO" id="GO:0016787">
    <property type="term" value="F:hydrolase activity"/>
    <property type="evidence" value="ECO:0007669"/>
    <property type="project" value="UniProtKB-KW"/>
</dbReference>
<dbReference type="Proteomes" id="UP000256661">
    <property type="component" value="Unassembled WGS sequence"/>
</dbReference>
<feature type="domain" description="Nudix hydrolase" evidence="5">
    <location>
        <begin position="2"/>
        <end position="128"/>
    </location>
</feature>
<dbReference type="CDD" id="cd04673">
    <property type="entry name" value="NUDIX_ADPRase"/>
    <property type="match status" value="1"/>
</dbReference>
<dbReference type="PANTHER" id="PTHR43046">
    <property type="entry name" value="GDP-MANNOSE MANNOSYL HYDROLASE"/>
    <property type="match status" value="1"/>
</dbReference>
<dbReference type="Pfam" id="PF00293">
    <property type="entry name" value="NUDIX"/>
    <property type="match status" value="1"/>
</dbReference>
<dbReference type="PRINTS" id="PR00502">
    <property type="entry name" value="NUDIXFAMILY"/>
</dbReference>
<proteinExistence type="inferred from homology"/>
<keyword evidence="7" id="KW-1185">Reference proteome</keyword>
<dbReference type="PANTHER" id="PTHR43046:SF14">
    <property type="entry name" value="MUTT_NUDIX FAMILY PROTEIN"/>
    <property type="match status" value="1"/>
</dbReference>
<dbReference type="Gene3D" id="3.90.79.10">
    <property type="entry name" value="Nucleoside Triphosphate Pyrophosphohydrolase"/>
    <property type="match status" value="1"/>
</dbReference>
<comment type="similarity">
    <text evidence="2 4">Belongs to the Nudix hydrolase family.</text>
</comment>
<comment type="caution">
    <text evidence="6">The sequence shown here is derived from an EMBL/GenBank/DDBJ whole genome shotgun (WGS) entry which is preliminary data.</text>
</comment>
<organism evidence="6 7">
    <name type="scientific">Thermomonospora umbrina</name>
    <dbReference type="NCBI Taxonomy" id="111806"/>
    <lineage>
        <taxon>Bacteria</taxon>
        <taxon>Bacillati</taxon>
        <taxon>Actinomycetota</taxon>
        <taxon>Actinomycetes</taxon>
        <taxon>Streptosporangiales</taxon>
        <taxon>Thermomonosporaceae</taxon>
        <taxon>Thermomonospora</taxon>
    </lineage>
</organism>
<dbReference type="InterPro" id="IPR015797">
    <property type="entry name" value="NUDIX_hydrolase-like_dom_sf"/>
</dbReference>
<evidence type="ECO:0000256" key="1">
    <source>
        <dbReference type="ARBA" id="ARBA00001946"/>
    </source>
</evidence>
<dbReference type="EMBL" id="QTTT01000001">
    <property type="protein sequence ID" value="REE95889.1"/>
    <property type="molecule type" value="Genomic_DNA"/>
</dbReference>
<gene>
    <name evidence="6" type="ORF">DFJ69_1303</name>
</gene>
<protein>
    <submittedName>
        <fullName evidence="6">ADP-ribose pyrophosphatase YjhB (NUDIX family)</fullName>
    </submittedName>
</protein>
<name>A0A3D9SJ12_9ACTN</name>